<sequence>MSKRTELADFLRSRRARLQPEQVGLAPGHRRQTAGLRREEVALLAGISVDYYIRLEQGRGPQPSEQVLSALGRTLRLTGDEHDYLLRIGGRPPAPRLGVPAGPPPNVLRLLERLGAVPAMVINVCWDVLAWNRMLAALIGDPSDVPARERNTLRWLFGSPTLPPDHAEFARQAVADLRASARHPDDPDVRRLVSELSAANPLFAELWAELEIEVPRTVTKRAVHPVVGEIELDCEILPLPGGEHRLVLYTAAPDTPSHHALQALSSMAAPCRGQGDPLTT</sequence>
<protein>
    <submittedName>
        <fullName evidence="2">Helix-turn-helix transcriptional regulator</fullName>
    </submittedName>
</protein>
<dbReference type="PANTHER" id="PTHR35010:SF2">
    <property type="entry name" value="BLL4672 PROTEIN"/>
    <property type="match status" value="1"/>
</dbReference>
<dbReference type="SUPFAM" id="SSF47413">
    <property type="entry name" value="lambda repressor-like DNA-binding domains"/>
    <property type="match status" value="1"/>
</dbReference>
<dbReference type="PANTHER" id="PTHR35010">
    <property type="entry name" value="BLL4672 PROTEIN-RELATED"/>
    <property type="match status" value="1"/>
</dbReference>
<proteinExistence type="predicted"/>
<dbReference type="Gene3D" id="1.10.260.40">
    <property type="entry name" value="lambda repressor-like DNA-binding domains"/>
    <property type="match status" value="1"/>
</dbReference>
<dbReference type="PROSITE" id="PS50943">
    <property type="entry name" value="HTH_CROC1"/>
    <property type="match status" value="1"/>
</dbReference>
<dbReference type="Pfam" id="PF17765">
    <property type="entry name" value="MLTR_LBD"/>
    <property type="match status" value="1"/>
</dbReference>
<dbReference type="InterPro" id="IPR010982">
    <property type="entry name" value="Lambda_DNA-bd_dom_sf"/>
</dbReference>
<name>A0ABV5S192_9ACTN</name>
<accession>A0ABV5S192</accession>
<dbReference type="CDD" id="cd00093">
    <property type="entry name" value="HTH_XRE"/>
    <property type="match status" value="1"/>
</dbReference>
<dbReference type="InterPro" id="IPR001387">
    <property type="entry name" value="Cro/C1-type_HTH"/>
</dbReference>
<comment type="caution">
    <text evidence="2">The sequence shown here is derived from an EMBL/GenBank/DDBJ whole genome shotgun (WGS) entry which is preliminary data.</text>
</comment>
<dbReference type="InterPro" id="IPR041413">
    <property type="entry name" value="MLTR_LBD"/>
</dbReference>
<dbReference type="Pfam" id="PF13560">
    <property type="entry name" value="HTH_31"/>
    <property type="match status" value="1"/>
</dbReference>
<dbReference type="Gene3D" id="3.30.450.180">
    <property type="match status" value="1"/>
</dbReference>
<dbReference type="RefSeq" id="WP_344987936.1">
    <property type="nucleotide sequence ID" value="NZ_BAAAXV010000002.1"/>
</dbReference>
<organism evidence="2 3">
    <name type="scientific">Nonomuraea helvata</name>
    <dbReference type="NCBI Taxonomy" id="37484"/>
    <lineage>
        <taxon>Bacteria</taxon>
        <taxon>Bacillati</taxon>
        <taxon>Actinomycetota</taxon>
        <taxon>Actinomycetes</taxon>
        <taxon>Streptosporangiales</taxon>
        <taxon>Streptosporangiaceae</taxon>
        <taxon>Nonomuraea</taxon>
    </lineage>
</organism>
<reference evidence="2 3" key="1">
    <citation type="submission" date="2024-09" db="EMBL/GenBank/DDBJ databases">
        <authorList>
            <person name="Sun Q."/>
            <person name="Mori K."/>
        </authorList>
    </citation>
    <scope>NUCLEOTIDE SEQUENCE [LARGE SCALE GENOMIC DNA]</scope>
    <source>
        <strain evidence="2 3">JCM 3143</strain>
    </source>
</reference>
<gene>
    <name evidence="2" type="ORF">ACFFSA_20360</name>
</gene>
<dbReference type="EMBL" id="JBHMBW010000016">
    <property type="protein sequence ID" value="MFB9625446.1"/>
    <property type="molecule type" value="Genomic_DNA"/>
</dbReference>
<evidence type="ECO:0000313" key="2">
    <source>
        <dbReference type="EMBL" id="MFB9625446.1"/>
    </source>
</evidence>
<evidence type="ECO:0000313" key="3">
    <source>
        <dbReference type="Proteomes" id="UP001589532"/>
    </source>
</evidence>
<dbReference type="SMART" id="SM00530">
    <property type="entry name" value="HTH_XRE"/>
    <property type="match status" value="1"/>
</dbReference>
<feature type="domain" description="HTH cro/C1-type" evidence="1">
    <location>
        <begin position="31"/>
        <end position="82"/>
    </location>
</feature>
<keyword evidence="3" id="KW-1185">Reference proteome</keyword>
<dbReference type="Proteomes" id="UP001589532">
    <property type="component" value="Unassembled WGS sequence"/>
</dbReference>
<evidence type="ECO:0000259" key="1">
    <source>
        <dbReference type="PROSITE" id="PS50943"/>
    </source>
</evidence>